<dbReference type="Proteomes" id="UP000240317">
    <property type="component" value="Unassembled WGS sequence"/>
</dbReference>
<dbReference type="GO" id="GO:0009982">
    <property type="term" value="F:pseudouridine synthase activity"/>
    <property type="evidence" value="ECO:0007669"/>
    <property type="project" value="InterPro"/>
</dbReference>
<dbReference type="AlphaFoldDB" id="A0A2T3W9T5"/>
<dbReference type="NCBIfam" id="TIGR00005">
    <property type="entry name" value="rluA_subfam"/>
    <property type="match status" value="1"/>
</dbReference>
<dbReference type="Pfam" id="PF00849">
    <property type="entry name" value="PseudoU_synth_2"/>
    <property type="match status" value="1"/>
</dbReference>
<dbReference type="EMBL" id="PYSV01000004">
    <property type="protein sequence ID" value="PTA68671.1"/>
    <property type="molecule type" value="Genomic_DNA"/>
</dbReference>
<comment type="similarity">
    <text evidence="1 2">Belongs to the pseudouridine synthase RluA family.</text>
</comment>
<feature type="domain" description="Pseudouridine synthase RsuA/RluA-like" evidence="3">
    <location>
        <begin position="89"/>
        <end position="235"/>
    </location>
</feature>
<organism evidence="4 5">
    <name type="scientific">Deinococcus arcticus</name>
    <dbReference type="NCBI Taxonomy" id="2136176"/>
    <lineage>
        <taxon>Bacteria</taxon>
        <taxon>Thermotogati</taxon>
        <taxon>Deinococcota</taxon>
        <taxon>Deinococci</taxon>
        <taxon>Deinococcales</taxon>
        <taxon>Deinococcaceae</taxon>
        <taxon>Deinococcus</taxon>
    </lineage>
</organism>
<dbReference type="InterPro" id="IPR006225">
    <property type="entry name" value="PsdUridine_synth_RluC/D"/>
</dbReference>
<dbReference type="InterPro" id="IPR006224">
    <property type="entry name" value="PsdUridine_synth_RluA-like_CS"/>
</dbReference>
<accession>A0A2T3W9T5</accession>
<name>A0A2T3W9T5_9DEIO</name>
<dbReference type="Gene3D" id="3.30.2350.10">
    <property type="entry name" value="Pseudouridine synthase"/>
    <property type="match status" value="1"/>
</dbReference>
<keyword evidence="5" id="KW-1185">Reference proteome</keyword>
<sequence length="294" mass="31759">MPLNTGYAYRTQVHCPWPGVLAFLSHDYRHSTPATWAARLQQGELEVDGVRLTHDQPLRPGQTVTWHRPPWQEEAAPLHYATVHEDEALLAVHKPPGLPTLPGGGFLAHTLLTLVQRDYPGAHPLHRLGRGTSGLVLFARTGAAGSALARAWREHEVRKVYRALAQGEAAQDTSTITTPIGPVPHPRLGTVHAASPGGKAALSHAQVVRRGAAQTLFDVTIATGRPHQIRIHLASIGHPLVGDPLYGPGGTPHADLPGLPGDLGYWLHAWTLRFVHPLSGQLLTLEAPPPPELR</sequence>
<comment type="function">
    <text evidence="2">Responsible for synthesis of pseudouridine from uracil.</text>
</comment>
<dbReference type="SUPFAM" id="SSF55120">
    <property type="entry name" value="Pseudouridine synthase"/>
    <property type="match status" value="1"/>
</dbReference>
<dbReference type="CDD" id="cd02869">
    <property type="entry name" value="PseudoU_synth_RluA_like"/>
    <property type="match status" value="1"/>
</dbReference>
<evidence type="ECO:0000259" key="3">
    <source>
        <dbReference type="Pfam" id="PF00849"/>
    </source>
</evidence>
<dbReference type="InterPro" id="IPR006145">
    <property type="entry name" value="PsdUridine_synth_RsuA/RluA"/>
</dbReference>
<dbReference type="InterPro" id="IPR050188">
    <property type="entry name" value="RluA_PseudoU_synthase"/>
</dbReference>
<gene>
    <name evidence="4" type="ORF">C8263_05310</name>
</gene>
<dbReference type="RefSeq" id="WP_107137091.1">
    <property type="nucleotide sequence ID" value="NZ_PYSV01000004.1"/>
</dbReference>
<comment type="catalytic activity">
    <reaction evidence="2">
        <text>a uridine in RNA = a pseudouridine in RNA</text>
        <dbReference type="Rhea" id="RHEA:48348"/>
        <dbReference type="Rhea" id="RHEA-COMP:12068"/>
        <dbReference type="Rhea" id="RHEA-COMP:12069"/>
        <dbReference type="ChEBI" id="CHEBI:65314"/>
        <dbReference type="ChEBI" id="CHEBI:65315"/>
    </reaction>
</comment>
<dbReference type="EC" id="5.4.99.-" evidence="2"/>
<keyword evidence="2" id="KW-0413">Isomerase</keyword>
<dbReference type="OrthoDB" id="128480at2"/>
<protein>
    <recommendedName>
        <fullName evidence="2">Pseudouridine synthase</fullName>
        <ecNumber evidence="2">5.4.99.-</ecNumber>
    </recommendedName>
</protein>
<dbReference type="GO" id="GO:0140098">
    <property type="term" value="F:catalytic activity, acting on RNA"/>
    <property type="evidence" value="ECO:0007669"/>
    <property type="project" value="UniProtKB-ARBA"/>
</dbReference>
<proteinExistence type="inferred from homology"/>
<evidence type="ECO:0000256" key="2">
    <source>
        <dbReference type="RuleBase" id="RU362028"/>
    </source>
</evidence>
<evidence type="ECO:0000313" key="4">
    <source>
        <dbReference type="EMBL" id="PTA68671.1"/>
    </source>
</evidence>
<evidence type="ECO:0000256" key="1">
    <source>
        <dbReference type="ARBA" id="ARBA00010876"/>
    </source>
</evidence>
<reference evidence="4 5" key="1">
    <citation type="submission" date="2018-03" db="EMBL/GenBank/DDBJ databases">
        <title>Draft genome of Deinococcus sp. OD32.</title>
        <authorList>
            <person name="Wang X.-P."/>
            <person name="Du Z.-J."/>
        </authorList>
    </citation>
    <scope>NUCLEOTIDE SEQUENCE [LARGE SCALE GENOMIC DNA]</scope>
    <source>
        <strain evidence="4 5">OD32</strain>
    </source>
</reference>
<comment type="caution">
    <text evidence="4">The sequence shown here is derived from an EMBL/GenBank/DDBJ whole genome shotgun (WGS) entry which is preliminary data.</text>
</comment>
<dbReference type="PANTHER" id="PTHR21600">
    <property type="entry name" value="MITOCHONDRIAL RNA PSEUDOURIDINE SYNTHASE"/>
    <property type="match status" value="1"/>
</dbReference>
<evidence type="ECO:0000313" key="5">
    <source>
        <dbReference type="Proteomes" id="UP000240317"/>
    </source>
</evidence>
<dbReference type="PANTHER" id="PTHR21600:SF88">
    <property type="entry name" value="RNA PSEUDOURIDINE SYNTHASE 5"/>
    <property type="match status" value="1"/>
</dbReference>
<dbReference type="GO" id="GO:0003723">
    <property type="term" value="F:RNA binding"/>
    <property type="evidence" value="ECO:0007669"/>
    <property type="project" value="InterPro"/>
</dbReference>
<dbReference type="PROSITE" id="PS01129">
    <property type="entry name" value="PSI_RLU"/>
    <property type="match status" value="1"/>
</dbReference>
<dbReference type="InterPro" id="IPR020103">
    <property type="entry name" value="PsdUridine_synth_cat_dom_sf"/>
</dbReference>
<dbReference type="GO" id="GO:0000455">
    <property type="term" value="P:enzyme-directed rRNA pseudouridine synthesis"/>
    <property type="evidence" value="ECO:0007669"/>
    <property type="project" value="TreeGrafter"/>
</dbReference>